<feature type="region of interest" description="Disordered" evidence="1">
    <location>
        <begin position="309"/>
        <end position="338"/>
    </location>
</feature>
<feature type="compositionally biased region" description="Polar residues" evidence="1">
    <location>
        <begin position="1"/>
        <end position="22"/>
    </location>
</feature>
<comment type="caution">
    <text evidence="2">The sequence shown here is derived from an EMBL/GenBank/DDBJ whole genome shotgun (WGS) entry which is preliminary data.</text>
</comment>
<gene>
    <name evidence="2" type="ORF">A2519_03210</name>
</gene>
<evidence type="ECO:0000313" key="2">
    <source>
        <dbReference type="EMBL" id="OGK05419.1"/>
    </source>
</evidence>
<protein>
    <submittedName>
        <fullName evidence="2">Uncharacterized protein</fullName>
    </submittedName>
</protein>
<feature type="region of interest" description="Disordered" evidence="1">
    <location>
        <begin position="1"/>
        <end position="49"/>
    </location>
</feature>
<feature type="compositionally biased region" description="Basic and acidic residues" evidence="1">
    <location>
        <begin position="27"/>
        <end position="41"/>
    </location>
</feature>
<dbReference type="Proteomes" id="UP000179243">
    <property type="component" value="Unassembled WGS sequence"/>
</dbReference>
<evidence type="ECO:0000313" key="3">
    <source>
        <dbReference type="Proteomes" id="UP000179243"/>
    </source>
</evidence>
<organism evidence="2 3">
    <name type="scientific">Candidatus Raymondbacteria bacterium RIFOXYD12_FULL_49_13</name>
    <dbReference type="NCBI Taxonomy" id="1817890"/>
    <lineage>
        <taxon>Bacteria</taxon>
        <taxon>Raymondiibacteriota</taxon>
    </lineage>
</organism>
<accession>A0A1F7FFE1</accession>
<dbReference type="EMBL" id="MFYX01000056">
    <property type="protein sequence ID" value="OGK05419.1"/>
    <property type="molecule type" value="Genomic_DNA"/>
</dbReference>
<sequence length="338" mass="35228">MDISSVGQNLQSPTQNTQTAKAQQPAEKQDSQNTGEDRVEINSRNPANKQELMATYSSIRANQASALRGGIMKAMFGAGNVQALEVPTAGSTGVTRENMTQAATQLAQQSQIMGTQASQDNQVDAGRMEVRITNLARNTGNVISGPQGFASQNNTVAVNGANNTVSMAGTPAQGVSQATFNATGGPNIDNARVNVTGDRNAIAFAGANQENATLNVNGNNNQVNVGNNVDNLNVNAAGNNISVTVGDNNPLSRNQSGWNVNVSASNVSISIQNGQATVSGANGNQNFAVEINNETRMVTVTELQKEQIQADRTVPLPQAEPPMNDQSGLPNPNEDIGG</sequence>
<proteinExistence type="predicted"/>
<evidence type="ECO:0000256" key="1">
    <source>
        <dbReference type="SAM" id="MobiDB-lite"/>
    </source>
</evidence>
<dbReference type="AlphaFoldDB" id="A0A1F7FFE1"/>
<name>A0A1F7FFE1_UNCRA</name>
<reference evidence="2 3" key="1">
    <citation type="journal article" date="2016" name="Nat. Commun.">
        <title>Thousands of microbial genomes shed light on interconnected biogeochemical processes in an aquifer system.</title>
        <authorList>
            <person name="Anantharaman K."/>
            <person name="Brown C.T."/>
            <person name="Hug L.A."/>
            <person name="Sharon I."/>
            <person name="Castelle C.J."/>
            <person name="Probst A.J."/>
            <person name="Thomas B.C."/>
            <person name="Singh A."/>
            <person name="Wilkins M.J."/>
            <person name="Karaoz U."/>
            <person name="Brodie E.L."/>
            <person name="Williams K.H."/>
            <person name="Hubbard S.S."/>
            <person name="Banfield J.F."/>
        </authorList>
    </citation>
    <scope>NUCLEOTIDE SEQUENCE [LARGE SCALE GENOMIC DNA]</scope>
</reference>